<dbReference type="Proteomes" id="UP001236076">
    <property type="component" value="Segment"/>
</dbReference>
<dbReference type="EMBL" id="OP744025">
    <property type="protein sequence ID" value="UZZ64350.1"/>
    <property type="molecule type" value="Genomic_DNA"/>
</dbReference>
<accession>A0AAE9TKZ6</accession>
<proteinExistence type="predicted"/>
<keyword evidence="2" id="KW-1185">Reference proteome</keyword>
<organism evidence="1 2">
    <name type="scientific">Escherichia phage A5-4</name>
    <dbReference type="NCBI Taxonomy" id="2996162"/>
    <lineage>
        <taxon>Viruses</taxon>
        <taxon>Duplodnaviria</taxon>
        <taxon>Heunggongvirae</taxon>
        <taxon>Uroviricota</taxon>
        <taxon>Caudoviricetes</taxon>
        <taxon>Vequintavirinae</taxon>
    </lineage>
</organism>
<name>A0AAE9TKZ6_9CAUD</name>
<evidence type="ECO:0000313" key="2">
    <source>
        <dbReference type="Proteomes" id="UP001236076"/>
    </source>
</evidence>
<protein>
    <submittedName>
        <fullName evidence="1">Uncharacterized protein</fullName>
    </submittedName>
</protein>
<gene>
    <name evidence="1" type="ORF">A54_110</name>
</gene>
<sequence length="64" mass="7671">MVYRTFEEWKKKGRVVLKGEEAVGFLKDGTALFSKDQTKKTPTKSYTYNQGYDTWYMGDEYEYY</sequence>
<reference evidence="1 2" key="1">
    <citation type="submission" date="2022-10" db="EMBL/GenBank/DDBJ databases">
        <authorList>
            <person name="Cortes-Martin A."/>
            <person name="Buttimer C.T.H."/>
            <person name="Hill C."/>
        </authorList>
    </citation>
    <scope>NUCLEOTIDE SEQUENCE [LARGE SCALE GENOMIC DNA]</scope>
</reference>
<evidence type="ECO:0000313" key="1">
    <source>
        <dbReference type="EMBL" id="UZZ64350.1"/>
    </source>
</evidence>